<gene>
    <name evidence="2" type="primary">ureD</name>
    <name evidence="3" type="ORF">ACFPRK_11695</name>
</gene>
<comment type="similarity">
    <text evidence="2">Belongs to the UreD family.</text>
</comment>
<evidence type="ECO:0000256" key="1">
    <source>
        <dbReference type="ARBA" id="ARBA00023186"/>
    </source>
</evidence>
<dbReference type="EMBL" id="JBHSKI010000004">
    <property type="protein sequence ID" value="MFC5171253.1"/>
    <property type="molecule type" value="Genomic_DNA"/>
</dbReference>
<comment type="subunit">
    <text evidence="2">UreD, UreF and UreG form a complex that acts as a GTP-hydrolysis-dependent molecular chaperone, activating the urease apoprotein by helping to assemble the nickel containing metallocenter of UreC. The UreE protein probably delivers the nickel.</text>
</comment>
<proteinExistence type="inferred from homology"/>
<name>A0ABW0B1Y0_9ACTN</name>
<comment type="subcellular location">
    <subcellularLocation>
        <location evidence="2">Cytoplasm</location>
    </subcellularLocation>
</comment>
<evidence type="ECO:0000313" key="4">
    <source>
        <dbReference type="Proteomes" id="UP001596208"/>
    </source>
</evidence>
<sequence length="277" mass="29158">MSPTTAPAPPIGRNTAAMGVRATARVTAAARAGATVLPVLDGDGPFEFRRLRSRGTEARVCVVGAMSAPLGGDRLRIEATARQGASLHITSAAATLALRGPTAAHATYDVHLTVAEHAELRWLPKPLISAAGSNLRQTWTIDLAPTARLVLREEQVLGRMGEPPGHVATRLTVRRGGHVLLDQEADYGPGAPGWDTPAVLGHHRTTGQILLVDPDFDENPREPQVLTESPEDGQAVLTPLAGPATLITALAPDGLRLRHILNAAYSTSADGSNRARK</sequence>
<dbReference type="Proteomes" id="UP001596208">
    <property type="component" value="Unassembled WGS sequence"/>
</dbReference>
<comment type="function">
    <text evidence="2">Required for maturation of urease via the functional incorporation of the urease nickel metallocenter.</text>
</comment>
<accession>A0ABW0B1Y0</accession>
<reference evidence="4" key="1">
    <citation type="journal article" date="2019" name="Int. J. Syst. Evol. Microbiol.">
        <title>The Global Catalogue of Microorganisms (GCM) 10K type strain sequencing project: providing services to taxonomists for standard genome sequencing and annotation.</title>
        <authorList>
            <consortium name="The Broad Institute Genomics Platform"/>
            <consortium name="The Broad Institute Genome Sequencing Center for Infectious Disease"/>
            <person name="Wu L."/>
            <person name="Ma J."/>
        </authorList>
    </citation>
    <scope>NUCLEOTIDE SEQUENCE [LARGE SCALE GENOMIC DNA]</scope>
    <source>
        <strain evidence="4">CGMCC 4.1721</strain>
    </source>
</reference>
<keyword evidence="4" id="KW-1185">Reference proteome</keyword>
<evidence type="ECO:0000313" key="3">
    <source>
        <dbReference type="EMBL" id="MFC5171253.1"/>
    </source>
</evidence>
<organism evidence="3 4">
    <name type="scientific">Streptomyces mutomycini</name>
    <dbReference type="NCBI Taxonomy" id="284036"/>
    <lineage>
        <taxon>Bacteria</taxon>
        <taxon>Bacillati</taxon>
        <taxon>Actinomycetota</taxon>
        <taxon>Actinomycetes</taxon>
        <taxon>Kitasatosporales</taxon>
        <taxon>Streptomycetaceae</taxon>
        <taxon>Streptomyces</taxon>
    </lineage>
</organism>
<comment type="caution">
    <text evidence="3">The sequence shown here is derived from an EMBL/GenBank/DDBJ whole genome shotgun (WGS) entry which is preliminary data.</text>
</comment>
<protein>
    <recommendedName>
        <fullName evidence="2">Urease accessory protein UreD</fullName>
    </recommendedName>
</protein>
<evidence type="ECO:0000256" key="2">
    <source>
        <dbReference type="HAMAP-Rule" id="MF_01384"/>
    </source>
</evidence>
<dbReference type="HAMAP" id="MF_01384">
    <property type="entry name" value="UreD"/>
    <property type="match status" value="1"/>
</dbReference>
<keyword evidence="1 2" id="KW-0143">Chaperone</keyword>
<keyword evidence="2" id="KW-0963">Cytoplasm</keyword>
<keyword evidence="2" id="KW-0996">Nickel insertion</keyword>
<dbReference type="Pfam" id="PF01774">
    <property type="entry name" value="UreD"/>
    <property type="match status" value="1"/>
</dbReference>
<dbReference type="RefSeq" id="WP_053930501.1">
    <property type="nucleotide sequence ID" value="NZ_JBFADZ010000003.1"/>
</dbReference>
<dbReference type="InterPro" id="IPR002669">
    <property type="entry name" value="UreD"/>
</dbReference>